<dbReference type="RefSeq" id="XP_009549606.1">
    <property type="nucleotide sequence ID" value="XM_009551311.1"/>
</dbReference>
<keyword evidence="2" id="KW-0812">Transmembrane</keyword>
<dbReference type="KEGG" id="hir:HETIRDRAFT_420504"/>
<protein>
    <submittedName>
        <fullName evidence="3">Uncharacterized protein</fullName>
    </submittedName>
</protein>
<name>W4K0Q3_HETIT</name>
<reference evidence="3 4" key="1">
    <citation type="journal article" date="2012" name="New Phytol.">
        <title>Insight into trade-off between wood decay and parasitism from the genome of a fungal forest pathogen.</title>
        <authorList>
            <person name="Olson A."/>
            <person name="Aerts A."/>
            <person name="Asiegbu F."/>
            <person name="Belbahri L."/>
            <person name="Bouzid O."/>
            <person name="Broberg A."/>
            <person name="Canback B."/>
            <person name="Coutinho P.M."/>
            <person name="Cullen D."/>
            <person name="Dalman K."/>
            <person name="Deflorio G."/>
            <person name="van Diepen L.T."/>
            <person name="Dunand C."/>
            <person name="Duplessis S."/>
            <person name="Durling M."/>
            <person name="Gonthier P."/>
            <person name="Grimwood J."/>
            <person name="Fossdal C.G."/>
            <person name="Hansson D."/>
            <person name="Henrissat B."/>
            <person name="Hietala A."/>
            <person name="Himmelstrand K."/>
            <person name="Hoffmeister D."/>
            <person name="Hogberg N."/>
            <person name="James T.Y."/>
            <person name="Karlsson M."/>
            <person name="Kohler A."/>
            <person name="Kues U."/>
            <person name="Lee Y.H."/>
            <person name="Lin Y.C."/>
            <person name="Lind M."/>
            <person name="Lindquist E."/>
            <person name="Lombard V."/>
            <person name="Lucas S."/>
            <person name="Lunden K."/>
            <person name="Morin E."/>
            <person name="Murat C."/>
            <person name="Park J."/>
            <person name="Raffaello T."/>
            <person name="Rouze P."/>
            <person name="Salamov A."/>
            <person name="Schmutz J."/>
            <person name="Solheim H."/>
            <person name="Stahlberg J."/>
            <person name="Velez H."/>
            <person name="de Vries R.P."/>
            <person name="Wiebenga A."/>
            <person name="Woodward S."/>
            <person name="Yakovlev I."/>
            <person name="Garbelotto M."/>
            <person name="Martin F."/>
            <person name="Grigoriev I.V."/>
            <person name="Stenlid J."/>
        </authorList>
    </citation>
    <scope>NUCLEOTIDE SEQUENCE [LARGE SCALE GENOMIC DNA]</scope>
    <source>
        <strain evidence="3 4">TC 32-1</strain>
    </source>
</reference>
<evidence type="ECO:0000313" key="4">
    <source>
        <dbReference type="Proteomes" id="UP000030671"/>
    </source>
</evidence>
<dbReference type="Proteomes" id="UP000030671">
    <property type="component" value="Unassembled WGS sequence"/>
</dbReference>
<feature type="compositionally biased region" description="Basic and acidic residues" evidence="1">
    <location>
        <begin position="29"/>
        <end position="44"/>
    </location>
</feature>
<feature type="region of interest" description="Disordered" evidence="1">
    <location>
        <begin position="1"/>
        <end position="44"/>
    </location>
</feature>
<keyword evidence="2" id="KW-1133">Transmembrane helix</keyword>
<gene>
    <name evidence="3" type="ORF">HETIRDRAFT_420504</name>
</gene>
<proteinExistence type="predicted"/>
<feature type="transmembrane region" description="Helical" evidence="2">
    <location>
        <begin position="551"/>
        <end position="573"/>
    </location>
</feature>
<keyword evidence="4" id="KW-1185">Reference proteome</keyword>
<feature type="transmembrane region" description="Helical" evidence="2">
    <location>
        <begin position="203"/>
        <end position="227"/>
    </location>
</feature>
<evidence type="ECO:0000313" key="3">
    <source>
        <dbReference type="EMBL" id="ETW79372.1"/>
    </source>
</evidence>
<dbReference type="EMBL" id="KI925461">
    <property type="protein sequence ID" value="ETW79372.1"/>
    <property type="molecule type" value="Genomic_DNA"/>
</dbReference>
<feature type="transmembrane region" description="Helical" evidence="2">
    <location>
        <begin position="60"/>
        <end position="83"/>
    </location>
</feature>
<evidence type="ECO:0000256" key="2">
    <source>
        <dbReference type="SAM" id="Phobius"/>
    </source>
</evidence>
<dbReference type="AlphaFoldDB" id="W4K0Q3"/>
<evidence type="ECO:0000256" key="1">
    <source>
        <dbReference type="SAM" id="MobiDB-lite"/>
    </source>
</evidence>
<dbReference type="eggNOG" id="ENOG502SAP5">
    <property type="taxonomic scope" value="Eukaryota"/>
</dbReference>
<dbReference type="OrthoDB" id="3357029at2759"/>
<dbReference type="InParanoid" id="W4K0Q3"/>
<dbReference type="GeneID" id="20673658"/>
<sequence>MTSPRPVEPLESLDRDNIELYDPYDPYDPSDRQSSHIDLDDEPKLGDHSESTLHRLNLGVVLPALIVILLTGGIASVFLVWVLTHRTSTDSWHQRTFLLDEGERTDGGLRSGRLMGLTISSAASTVLSITTPMLMTFYAFRIAHVWLDQVRRDESDRNGNLPTPLQYGLTVELLNASGVLSLIRSTKYLCRKSTGRAKSASMLLEAFVVALFIFVLSHAINGIDLWLHSVTSTVLVPSETQSDILGDYSVVQSRCPPVPDPPIYNCMYSAGYWGTGSVDDLSPGMLVASNSSDSLRAITLANASDLAVLVTTPVPQLLSFDMTTFGARASCQSVTPSCTTVGNVTCPGFPKSFVVVNYGSGGTTNIDPGEGRVYIQTSNCDNCSHIISSDALDGSSDIYNANSKNMYSIWLQFIWQSSGDTPMGSPKISDAVFASSDSNLANMLANCTLSFYNVTLSYRNGTYTSTDEVLSNTGLSEGLAGPTRLGHYATRLIANIEGRAFSDNSSDSVMAFLSQDLARLAIGSAAVITNETQPALRQSVLREQVLGRYPFWPVVLFLALLYMYAAIALFLILGTSLVSRGSRVQANSYGIKGKSISELELVQLRLTSPLVMAAALFPPSKPAAERVELSLQTTALDLFDEGHGEQRLRVGSRGGDDDDRALYGVWRSALHEKEYDNLGI</sequence>
<dbReference type="HOGENOM" id="CLU_404410_0_0_1"/>
<organism evidence="3 4">
    <name type="scientific">Heterobasidion irregulare (strain TC 32-1)</name>
    <dbReference type="NCBI Taxonomy" id="747525"/>
    <lineage>
        <taxon>Eukaryota</taxon>
        <taxon>Fungi</taxon>
        <taxon>Dikarya</taxon>
        <taxon>Basidiomycota</taxon>
        <taxon>Agaricomycotina</taxon>
        <taxon>Agaricomycetes</taxon>
        <taxon>Russulales</taxon>
        <taxon>Bondarzewiaceae</taxon>
        <taxon>Heterobasidion</taxon>
        <taxon>Heterobasidion annosum species complex</taxon>
    </lineage>
</organism>
<keyword evidence="2" id="KW-0472">Membrane</keyword>
<accession>W4K0Q3</accession>